<feature type="region of interest" description="Disordered" evidence="1">
    <location>
        <begin position="1266"/>
        <end position="1286"/>
    </location>
</feature>
<reference evidence="4" key="1">
    <citation type="journal article" date="2012" name="Nat. Genet.">
        <title>Whole-genome sequence of Schistosoma haematobium.</title>
        <authorList>
            <person name="Young N.D."/>
            <person name="Jex A.R."/>
            <person name="Li B."/>
            <person name="Liu S."/>
            <person name="Yang L."/>
            <person name="Xiong Z."/>
            <person name="Li Y."/>
            <person name="Cantacessi C."/>
            <person name="Hall R.S."/>
            <person name="Xu X."/>
            <person name="Chen F."/>
            <person name="Wu X."/>
            <person name="Zerlotini A."/>
            <person name="Oliveira G."/>
            <person name="Hofmann A."/>
            <person name="Zhang G."/>
            <person name="Fang X."/>
            <person name="Kang Y."/>
            <person name="Campbell B.E."/>
            <person name="Loukas A."/>
            <person name="Ranganathan S."/>
            <person name="Rollinson D."/>
            <person name="Rinaldi G."/>
            <person name="Brindley P.J."/>
            <person name="Yang H."/>
            <person name="Wang J."/>
            <person name="Wang J."/>
            <person name="Gasser R.B."/>
        </authorList>
    </citation>
    <scope>NUCLEOTIDE SEQUENCE [LARGE SCALE GENOMIC DNA]</scope>
</reference>
<dbReference type="Pfam" id="PF00595">
    <property type="entry name" value="PDZ"/>
    <property type="match status" value="6"/>
</dbReference>
<dbReference type="Gene3D" id="2.30.42.10">
    <property type="match status" value="8"/>
</dbReference>
<feature type="domain" description="PDZ" evidence="2">
    <location>
        <begin position="1904"/>
        <end position="2016"/>
    </location>
</feature>
<feature type="compositionally biased region" description="Basic and acidic residues" evidence="1">
    <location>
        <begin position="1504"/>
        <end position="1514"/>
    </location>
</feature>
<dbReference type="SUPFAM" id="SSF50156">
    <property type="entry name" value="PDZ domain-like"/>
    <property type="match status" value="7"/>
</dbReference>
<sequence length="2037" mass="230167">MNIEKISCETGHCQILRDELDNYIPYANINEVQTGLPPFSMDQLKKRIIGLHLPYGTGIFTIQLPDYQPRFGYRRSGIVLRQAVIKGEVENLFVSGVEHGSPASNAMDLHMGDRIYSISGYPLDWHTLEQLRYKLIELDGLAPNSNIYDLANYLLNRPYQNTGISRDHNYNRNSSVYKVPSEQTSLTDFKPPVLVIFRYPKSNSLWSNQIANNETNELPTAENNSLFSCYETVLENEGNDNGLGLQIGSNQDNTGIHIVSIFKNSQAERDGVLREGDRVIEVNYQNLEGLESKQALKKVKSICRNTKYVQIKCSRNNQTNNNNHLISPCDDKKEQLEDNNLHDPILNNEDVNNISIDVKSVLTRTQSPTMNNSDTSIYDSQDDSVLFYNCKFNQPDEECMNETDSNDKSLLKKWLDVFNPYVELLLVYYDIKNSNCGLGIGVGDTVEDDEIFGENQHRHYIMEINPEGPIGKDGTLSIGDELLEINNVVIVNKDHLEISSIFPTIPSEGYLICARYPNKSRIDIKVESRNDELASVVFFTQTLSDGEIPDDDFNEQISDNNLFDETNSGIKNNIALAPPNNEEGIDQHSGSDIDESRYPIKLLTISNSALQNKSSSLEFQSEDIQTDKMINEDIKPEIDKNNLIMSDQKPIESTLISSLQRLPMAVKLVKSMEKLPSQVSGSISENNNPDHTNLIQSNEITNRNDDNDVLTVKVLKKAGEILGLELELESGDERGIKLAHITPGSPVDRLKYWNKYKSMNYIQTDSDYSKLSDASCISGDHLRIPTAGDRILSVSDYSFQNISAFTALRLLRKLISYSGFIKTVRKYLITESNPIYYYSMDTPNKNDKLILKKELPNVKQKIDQFNKIAYNHMFKSRSNIPIIKLNNNEFPWTNEQFYLRQVNKTLNLWNSNEQLNSKSVAMSNITTFSNITNQHNHEGFIDSNYDALPVKGIFKNVNQESIELKNTLSTDKQYKYHKTKREHSFIISNHPNESDKYSSQTEQNQLLIGGKLENKKEDNDSNNNLTVDEFINNDIIQNVNLLSEQFTLYVYRNSNQNLGFSVSRKVNGINLINMDLMKSVRLLKSTPFPIQLKIQRLNKINLLTDINCEEDFLSVDTDTDEEAEIVTKIIDMAQNYTSTKCTKINEQLDLEDIQNINLCNVELTETNHNTINDNRITKTVIQSQFVKLLRQKVIKWLHIHQTLIQLNKYKLKQFNKDHYNYGDETEVTMYNTDEMIWKDDRVLASKRTTMPSTPCFFGETCQNFHQQTSDSGNDNKTNDKENYGHNKNESEMIESSEMDLIYTQTDNDNLTPSIILTSDDTDWKPCEQGSISSMESISNSPSPRTSYNSLLHWGINNAQDEREYLLNKYSELPGEIITFELPLSTLTVEASHHKNVNLGLKLAGSRDLNQMSVFVCGIQPGSIIERDGHIEVGDQLLELNNQVLYGLSHLNAAPLIRSIYMEVIGRSSNIFRRSKCNALRFVIQRHSSNTNLMAALATNQHADSSSDRSSRHTSVDTTTSALTSPVKNINKAKQSIEFMNLAFGGSHGPLTQQTYSTTLYRGSKGFGFAIMERSATNEEGIYIKQIVEGGPADKDGILCAGDQLIKINKKDVTHIPYDTVVEWIRSAKHILHVQVTRWGFNIQASAETKSSTKRFSDPSVLNTFASVLFGKDNEMKNFLSPVNTCRELINTKPLNVLSSIESGTSWLVPRQIVSRYRRASFPNICYKREHIPITVLQPLPNYSTTSINIQGDIMNFDRISILINDEPEIEATIRPIKSGTETEISIAINNSCGLGIGCIGGCETALNVPVIHEIYPNGAAAKDGRLRPGDRISNVNRISLVGVPFLEAMDKLQMAYISKSSMIKLDSDDENENISLSNQEQSYLNLTIFRPTEQSQKWFDQELVIELLKKSGKGLGICIADRCVHLKLDENLSENENTLKVQDNSYVNTSEMQTSYGVIVTEIIKGSIAATDGRLMASDQILEVNGKDTSTLTSEIVGALLKAAPYKVILKVGRLKNQIAIPNSAAFLFNDPCQVRR</sequence>
<dbReference type="STRING" id="6185.A0A095C2B0"/>
<dbReference type="CDD" id="cd00136">
    <property type="entry name" value="PDZ_canonical"/>
    <property type="match status" value="3"/>
</dbReference>
<reference evidence="3" key="4">
    <citation type="journal article" date="2022" name="PLoS Pathog.">
        <title>Chromosome-level genome of Schistosoma haematobium underpins genome-wide explorations of molecular variation.</title>
        <authorList>
            <person name="Stroehlein A.J."/>
            <person name="Korhonen P.K."/>
            <person name="Lee V.V."/>
            <person name="Ralph S.A."/>
            <person name="Mentink-Kane M."/>
            <person name="You H."/>
            <person name="McManus D.P."/>
            <person name="Tchuente L.T."/>
            <person name="Stothard J.R."/>
            <person name="Kaur P."/>
            <person name="Dudchenko O."/>
            <person name="Aiden E.L."/>
            <person name="Yang B."/>
            <person name="Yang H."/>
            <person name="Emery A.M."/>
            <person name="Webster B.L."/>
            <person name="Brindley P.J."/>
            <person name="Rollinson D."/>
            <person name="Chang B.C.H."/>
            <person name="Gasser R.B."/>
            <person name="Young N.D."/>
        </authorList>
    </citation>
    <scope>NUCLEOTIDE SEQUENCE</scope>
</reference>
<dbReference type="CTD" id="24591573"/>
<gene>
    <name evidence="3" type="ORF">MS3_00003704</name>
    <name evidence="4" type="ORF">MS3_04002</name>
</gene>
<dbReference type="InterPro" id="IPR001478">
    <property type="entry name" value="PDZ"/>
</dbReference>
<feature type="domain" description="PDZ" evidence="2">
    <location>
        <begin position="61"/>
        <end position="123"/>
    </location>
</feature>
<keyword evidence="5" id="KW-1185">Reference proteome</keyword>
<dbReference type="PANTHER" id="PTHR19964">
    <property type="entry name" value="MULTIPLE PDZ DOMAIN PROTEIN"/>
    <property type="match status" value="1"/>
</dbReference>
<evidence type="ECO:0000313" key="4">
    <source>
        <dbReference type="EMBL" id="KGB35738.1"/>
    </source>
</evidence>
<feature type="compositionally biased region" description="Basic and acidic residues" evidence="1">
    <location>
        <begin position="1276"/>
        <end position="1286"/>
    </location>
</feature>
<evidence type="ECO:0000259" key="2">
    <source>
        <dbReference type="PROSITE" id="PS50106"/>
    </source>
</evidence>
<feature type="compositionally biased region" description="Polar residues" evidence="1">
    <location>
        <begin position="1266"/>
        <end position="1275"/>
    </location>
</feature>
<dbReference type="InterPro" id="IPR051342">
    <property type="entry name" value="PDZ_scaffold"/>
</dbReference>
<accession>A0A095C2B0</accession>
<evidence type="ECO:0000313" key="3">
    <source>
        <dbReference type="EMBL" id="KAH9591416.1"/>
    </source>
</evidence>
<name>A0A095C2B0_SCHHA</name>
<protein>
    <submittedName>
        <fullName evidence="4">Multiple PDZ domain protein</fullName>
    </submittedName>
</protein>
<feature type="domain" description="PDZ" evidence="2">
    <location>
        <begin position="1556"/>
        <end position="1639"/>
    </location>
</feature>
<evidence type="ECO:0000313" key="5">
    <source>
        <dbReference type="Proteomes" id="UP000471633"/>
    </source>
</evidence>
<feature type="domain" description="PDZ" evidence="2">
    <location>
        <begin position="231"/>
        <end position="301"/>
    </location>
</feature>
<feature type="domain" description="PDZ" evidence="2">
    <location>
        <begin position="426"/>
        <end position="517"/>
    </location>
</feature>
<feature type="domain" description="PDZ" evidence="2">
    <location>
        <begin position="1385"/>
        <end position="1458"/>
    </location>
</feature>
<evidence type="ECO:0000256" key="1">
    <source>
        <dbReference type="SAM" id="MobiDB-lite"/>
    </source>
</evidence>
<dbReference type="RefSeq" id="XP_012795503.1">
    <property type="nucleotide sequence ID" value="XM_012940049.2"/>
</dbReference>
<dbReference type="GeneID" id="24591573"/>
<reference evidence="3" key="3">
    <citation type="submission" date="2021-06" db="EMBL/GenBank/DDBJ databases">
        <title>Chromosome-level genome assembly for S. haematobium.</title>
        <authorList>
            <person name="Stroehlein A.J."/>
        </authorList>
    </citation>
    <scope>NUCLEOTIDE SEQUENCE</scope>
</reference>
<feature type="domain" description="PDZ" evidence="2">
    <location>
        <begin position="1783"/>
        <end position="1853"/>
    </location>
</feature>
<proteinExistence type="predicted"/>
<dbReference type="PROSITE" id="PS50106">
    <property type="entry name" value="PDZ"/>
    <property type="match status" value="7"/>
</dbReference>
<organism evidence="4">
    <name type="scientific">Schistosoma haematobium</name>
    <name type="common">Blood fluke</name>
    <dbReference type="NCBI Taxonomy" id="6185"/>
    <lineage>
        <taxon>Eukaryota</taxon>
        <taxon>Metazoa</taxon>
        <taxon>Spiralia</taxon>
        <taxon>Lophotrochozoa</taxon>
        <taxon>Platyhelminthes</taxon>
        <taxon>Trematoda</taxon>
        <taxon>Digenea</taxon>
        <taxon>Strigeidida</taxon>
        <taxon>Schistosomatoidea</taxon>
        <taxon>Schistosomatidae</taxon>
        <taxon>Schistosoma</taxon>
    </lineage>
</organism>
<dbReference type="InterPro" id="IPR036034">
    <property type="entry name" value="PDZ_sf"/>
</dbReference>
<dbReference type="Proteomes" id="UP000471633">
    <property type="component" value="Unassembled WGS sequence"/>
</dbReference>
<feature type="region of interest" description="Disordered" evidence="1">
    <location>
        <begin position="1498"/>
        <end position="1522"/>
    </location>
</feature>
<dbReference type="KEGG" id="shx:MS3_00003704"/>
<dbReference type="EMBL" id="AMPZ03000002">
    <property type="protein sequence ID" value="KAH9591416.1"/>
    <property type="molecule type" value="Genomic_DNA"/>
</dbReference>
<reference evidence="3" key="2">
    <citation type="journal article" date="2019" name="Gigascience">
        <title>High-quality Schistosoma haematobium genome achieved by single-molecule and long-range sequencing.</title>
        <authorList>
            <person name="Stroehlein A.J."/>
            <person name="Korhonen P.K."/>
            <person name="Chong T.M."/>
            <person name="Lim Y.L."/>
            <person name="Chan K.G."/>
            <person name="Webster B."/>
            <person name="Rollinson D."/>
            <person name="Brindley P.J."/>
            <person name="Gasser R.B."/>
            <person name="Young N.D."/>
        </authorList>
    </citation>
    <scope>NUCLEOTIDE SEQUENCE</scope>
</reference>
<dbReference type="PANTHER" id="PTHR19964:SF92">
    <property type="entry name" value="PATJ HOMOLOG"/>
    <property type="match status" value="1"/>
</dbReference>
<dbReference type="EMBL" id="KL250712">
    <property type="protein sequence ID" value="KGB35738.1"/>
    <property type="molecule type" value="Genomic_DNA"/>
</dbReference>
<dbReference type="SMART" id="SM00228">
    <property type="entry name" value="PDZ"/>
    <property type="match status" value="7"/>
</dbReference>